<proteinExistence type="evidence at transcript level"/>
<dbReference type="PROSITE" id="PS00687">
    <property type="entry name" value="ALDEHYDE_DEHYDR_GLU"/>
    <property type="match status" value="1"/>
</dbReference>
<dbReference type="Pfam" id="PF00171">
    <property type="entry name" value="Aldedh"/>
    <property type="match status" value="1"/>
</dbReference>
<dbReference type="InterPro" id="IPR016161">
    <property type="entry name" value="Ald_DH/histidinol_DH"/>
</dbReference>
<feature type="domain" description="Aldehyde dehydrogenase" evidence="5">
    <location>
        <begin position="54"/>
        <end position="510"/>
    </location>
</feature>
<keyword evidence="2 4" id="KW-0560">Oxidoreductase</keyword>
<gene>
    <name evidence="6" type="primary">Aldh9a1</name>
</gene>
<organism evidence="6">
    <name type="scientific">Phallusia mammillata</name>
    <dbReference type="NCBI Taxonomy" id="59560"/>
    <lineage>
        <taxon>Eukaryota</taxon>
        <taxon>Metazoa</taxon>
        <taxon>Chordata</taxon>
        <taxon>Tunicata</taxon>
        <taxon>Ascidiacea</taxon>
        <taxon>Phlebobranchia</taxon>
        <taxon>Ascidiidae</taxon>
        <taxon>Phallusia</taxon>
    </lineage>
</organism>
<dbReference type="EMBL" id="LR782854">
    <property type="protein sequence ID" value="CAB3221097.1"/>
    <property type="molecule type" value="mRNA"/>
</dbReference>
<dbReference type="InterPro" id="IPR016163">
    <property type="entry name" value="Ald_DH_C"/>
</dbReference>
<dbReference type="SUPFAM" id="SSF53720">
    <property type="entry name" value="ALDH-like"/>
    <property type="match status" value="1"/>
</dbReference>
<evidence type="ECO:0000313" key="6">
    <source>
        <dbReference type="EMBL" id="CAB3221097.1"/>
    </source>
</evidence>
<protein>
    <submittedName>
        <fullName evidence="6">4-trimethylaminobutyraldehyde dehydrogenase</fullName>
    </submittedName>
</protein>
<evidence type="ECO:0000256" key="1">
    <source>
        <dbReference type="ARBA" id="ARBA00009986"/>
    </source>
</evidence>
<feature type="active site" evidence="3">
    <location>
        <position position="282"/>
    </location>
</feature>
<dbReference type="InterPro" id="IPR016160">
    <property type="entry name" value="Ald_DH_CS_CYS"/>
</dbReference>
<dbReference type="PANTHER" id="PTHR11699">
    <property type="entry name" value="ALDEHYDE DEHYDROGENASE-RELATED"/>
    <property type="match status" value="1"/>
</dbReference>
<dbReference type="FunFam" id="3.40.309.10:FF:000012">
    <property type="entry name" value="Betaine aldehyde dehydrogenase"/>
    <property type="match status" value="1"/>
</dbReference>
<dbReference type="InterPro" id="IPR029510">
    <property type="entry name" value="Ald_DH_CS_GLU"/>
</dbReference>
<dbReference type="GO" id="GO:0016620">
    <property type="term" value="F:oxidoreductase activity, acting on the aldehyde or oxo group of donors, NAD or NADP as acceptor"/>
    <property type="evidence" value="ECO:0007669"/>
    <property type="project" value="InterPro"/>
</dbReference>
<reference evidence="6" key="1">
    <citation type="submission" date="2020-04" db="EMBL/GenBank/DDBJ databases">
        <authorList>
            <person name="Neveu A P."/>
        </authorList>
    </citation>
    <scope>NUCLEOTIDE SEQUENCE</scope>
    <source>
        <tissue evidence="6">Whole embryo</tissue>
    </source>
</reference>
<dbReference type="Gene3D" id="3.40.605.10">
    <property type="entry name" value="Aldehyde Dehydrogenase, Chain A, domain 1"/>
    <property type="match status" value="1"/>
</dbReference>
<evidence type="ECO:0000259" key="5">
    <source>
        <dbReference type="Pfam" id="PF00171"/>
    </source>
</evidence>
<dbReference type="PROSITE" id="PS00070">
    <property type="entry name" value="ALDEHYDE_DEHYDR_CYS"/>
    <property type="match status" value="1"/>
</dbReference>
<evidence type="ECO:0000256" key="3">
    <source>
        <dbReference type="PROSITE-ProRule" id="PRU10007"/>
    </source>
</evidence>
<dbReference type="FunFam" id="3.40.605.10:FF:000007">
    <property type="entry name" value="NAD/NADP-dependent betaine aldehyde dehydrogenase"/>
    <property type="match status" value="1"/>
</dbReference>
<dbReference type="InterPro" id="IPR015590">
    <property type="entry name" value="Aldehyde_DH_dom"/>
</dbReference>
<evidence type="ECO:0000256" key="2">
    <source>
        <dbReference type="ARBA" id="ARBA00023002"/>
    </source>
</evidence>
<name>A0A6F9D6R7_9ASCI</name>
<evidence type="ECO:0000256" key="4">
    <source>
        <dbReference type="RuleBase" id="RU003345"/>
    </source>
</evidence>
<dbReference type="AlphaFoldDB" id="A0A6F9D6R7"/>
<accession>A0A6F9D6R7</accession>
<sequence length="521" mass="56601">MLKLAQRNSTAAILTQTKQLVSIVFRTITSGNFEVETPLNFINGRRKNCLQTTTQSFTVEEPATGKTLCRMHESGIEDVNKAVNAAQQAQHDWGEMSGFERSKVLQKCAHLLKEKQEDVARLEVFDTGKPIWEARGDVQTAVDALEYFSGIASTLCGQHFTLPGGSFGYTRREPLGVVAAIGAWNFPIQMAGWKSAPALACGNAVVFKPSEFTPLTAVMLGEIYKEAGLPDGLYNVVQGGGQTGNLLSSHPDIAKVTFTGSVTTGSKVMKTCAGGIKAVTLELGGKSPLILFDDCDITNAVNGALLANYLTQGQVCSNGTRVFIQENIFSDVISRLVNRVKAIKYGDPHCEKTLMGAMINKKHAEKVLGFISRAKQQGAEVLCGGKQIVPDNPILHGGSYISPCIIKPSDDMEISLEEVFGPVMNVYSFRSEEEVLKRANDSQFGLASGIFTKDLNRAHRVAAKIQAGSCYINNYNIYPIEMPFGGYKKSGIGRENGMITLEYFTQLKTVYVEGGNVDCPY</sequence>
<dbReference type="NCBIfam" id="NF009725">
    <property type="entry name" value="PRK13252.1"/>
    <property type="match status" value="1"/>
</dbReference>
<comment type="similarity">
    <text evidence="1 4">Belongs to the aldehyde dehydrogenase family.</text>
</comment>
<dbReference type="InterPro" id="IPR016162">
    <property type="entry name" value="Ald_DH_N"/>
</dbReference>
<dbReference type="CDD" id="cd07090">
    <property type="entry name" value="ALDH_F9_TMBADH"/>
    <property type="match status" value="1"/>
</dbReference>
<dbReference type="Gene3D" id="3.40.309.10">
    <property type="entry name" value="Aldehyde Dehydrogenase, Chain A, domain 2"/>
    <property type="match status" value="1"/>
</dbReference>